<dbReference type="PANTHER" id="PTHR34863">
    <property type="entry name" value="EXPRESSED PROTEIN"/>
    <property type="match status" value="1"/>
</dbReference>
<dbReference type="InterPro" id="IPR038765">
    <property type="entry name" value="Papain-like_cys_pep_sf"/>
</dbReference>
<feature type="domain" description="OTU" evidence="2">
    <location>
        <begin position="829"/>
        <end position="938"/>
    </location>
</feature>
<dbReference type="Proteomes" id="UP000322245">
    <property type="component" value="Unassembled WGS sequence"/>
</dbReference>
<dbReference type="EMBL" id="NIDF01000223">
    <property type="protein sequence ID" value="TYJ51531.1"/>
    <property type="molecule type" value="Genomic_DNA"/>
</dbReference>
<evidence type="ECO:0000259" key="2">
    <source>
        <dbReference type="Pfam" id="PF02338"/>
    </source>
</evidence>
<name>A0A5D3AMW5_9TREE</name>
<accession>A0A5D3AMW5</accession>
<reference evidence="3 4" key="1">
    <citation type="submission" date="2017-05" db="EMBL/GenBank/DDBJ databases">
        <title>The Genome Sequence of Tsuchiyaea wingfieldii DSM 27421.</title>
        <authorList>
            <person name="Cuomo C."/>
            <person name="Passer A."/>
            <person name="Billmyre B."/>
            <person name="Heitman J."/>
        </authorList>
    </citation>
    <scope>NUCLEOTIDE SEQUENCE [LARGE SCALE GENOMIC DNA]</scope>
    <source>
        <strain evidence="3 4">DSM 27421</strain>
    </source>
</reference>
<feature type="region of interest" description="Disordered" evidence="1">
    <location>
        <begin position="1"/>
        <end position="114"/>
    </location>
</feature>
<dbReference type="PANTHER" id="PTHR34863:SF1">
    <property type="entry name" value="OTU DOMAIN-CONTAINING PROTEIN"/>
    <property type="match status" value="1"/>
</dbReference>
<organism evidence="3 4">
    <name type="scientific">Cryptococcus floricola</name>
    <dbReference type="NCBI Taxonomy" id="2591691"/>
    <lineage>
        <taxon>Eukaryota</taxon>
        <taxon>Fungi</taxon>
        <taxon>Dikarya</taxon>
        <taxon>Basidiomycota</taxon>
        <taxon>Agaricomycotina</taxon>
        <taxon>Tremellomycetes</taxon>
        <taxon>Tremellales</taxon>
        <taxon>Cryptococcaceae</taxon>
        <taxon>Cryptococcus</taxon>
    </lineage>
</organism>
<feature type="compositionally biased region" description="Low complexity" evidence="1">
    <location>
        <begin position="1"/>
        <end position="24"/>
    </location>
</feature>
<protein>
    <recommendedName>
        <fullName evidence="2">OTU domain-containing protein</fullName>
    </recommendedName>
</protein>
<keyword evidence="4" id="KW-1185">Reference proteome</keyword>
<comment type="caution">
    <text evidence="3">The sequence shown here is derived from an EMBL/GenBank/DDBJ whole genome shotgun (WGS) entry which is preliminary data.</text>
</comment>
<evidence type="ECO:0000313" key="4">
    <source>
        <dbReference type="Proteomes" id="UP000322245"/>
    </source>
</evidence>
<sequence>MSFSTTRLRSLRSSTRATLATLLSPESSVGSQADDGGSDEGGIEVDDGSSEGNESSEDGDGGDNGDNDGSSSIANTSEGSAYGESNPPSPHATPLRELDPGSEGNAEGRPEGEVEMERYRNISNDEVKAILNTHLVSFQHLPQEERAALFEDCHPNLVDIDTWALAYSPSFYRERYLNALDEVTLVPYVQKHPRDHELYKDWVMLGRSNGLMYIEPRFKEPLVERLQQAKPFQPNTDKRLLSKTNIGFATLVVIDILEELGCETIRHVTYGKKLPISQLMQSAGREPAEVDHPLAWTNFFDIGQTTKSSSMWLFRPEKGQVKGTTVYPIAIPLSQDFGTVNVAVPYRASEMKVKIYTPLIHQFKGWRASMPEDDPSTYNQLMSRRRMMDEYFSFIGEKVAPEDFGGFRIEATIHSPTLAGAVDIILASGVLDVRNWIESRAEPFSRFGMEVKVISKELFMLNAGAMIKAAKSLPMWKQTEACRPTAKKNKVVRDVMAALGNNARNFGHTTAFQAPKAWWLGWVEKLEAWQFDPVLEFIKFKFNTADKLDLFYERLRGELGGHVPCENGSMADGHWYQKNHRRTPDGKVRIYGIRCKNRLGCTTLGEGKAKARFAQIIRDSEDLQAVLGLRERLEMLEEREVTPEPEAPPLDTSILPRPTQFTTLPLRVFHFLCSRYPTGADMWGLLKSLGGGVPCVNTLDMEDGHGMRTHGKQPFRTRCLKCKTTLNMDNTRHHFANMVDMGLLSPEQIGYEGYIRPDTIEDWDLGGDSDMEVDHGSDGVPLANVNSSSGLSLASVPVHPSCFDVAPTERLVALDTSPPAHRTTTTARDGSCQFHAFNRAMTGGLMLVQDLRNAVAEMMLSDDHRPTLVETYVSWSGTAVGEAHRSVEEYIQGLRHGVYFGNDATLGILSKMFGINIAVIKDENGELSLLKVGEQQDKDYIILWLGDDHYENVVFVE</sequence>
<evidence type="ECO:0000256" key="1">
    <source>
        <dbReference type="SAM" id="MobiDB-lite"/>
    </source>
</evidence>
<dbReference type="InterPro" id="IPR003323">
    <property type="entry name" value="OTU_dom"/>
</dbReference>
<dbReference type="CDD" id="cd22744">
    <property type="entry name" value="OTU"/>
    <property type="match status" value="1"/>
</dbReference>
<feature type="compositionally biased region" description="Acidic residues" evidence="1">
    <location>
        <begin position="36"/>
        <end position="66"/>
    </location>
</feature>
<dbReference type="Pfam" id="PF02338">
    <property type="entry name" value="OTU"/>
    <property type="match status" value="1"/>
</dbReference>
<gene>
    <name evidence="3" type="ORF">B9479_007897</name>
</gene>
<evidence type="ECO:0000313" key="3">
    <source>
        <dbReference type="EMBL" id="TYJ51531.1"/>
    </source>
</evidence>
<proteinExistence type="predicted"/>
<dbReference type="SUPFAM" id="SSF54001">
    <property type="entry name" value="Cysteine proteinases"/>
    <property type="match status" value="1"/>
</dbReference>
<dbReference type="Gene3D" id="3.90.70.80">
    <property type="match status" value="1"/>
</dbReference>
<dbReference type="AlphaFoldDB" id="A0A5D3AMW5"/>